<dbReference type="Proteomes" id="UP000266177">
    <property type="component" value="Unassembled WGS sequence"/>
</dbReference>
<gene>
    <name evidence="2" type="ORF">DQX05_22350</name>
</gene>
<feature type="transmembrane region" description="Helical" evidence="1">
    <location>
        <begin position="7"/>
        <end position="27"/>
    </location>
</feature>
<sequence>MLRRKTAFLKLAIAMIGITALILSIFWLPGFVTSRAAEYPDYISLKYPVLIVVYTTSIPFYIALYQSYKLLQYIERKHAFSDFAVASLKRIKQCAVAIAIIYALGGAFLGFQSVLLTSIALIGAVIIFAAFTVAIFAAVLQELLTHALEIKSENDLTV</sequence>
<dbReference type="AlphaFoldDB" id="A0A3A3GEU7"/>
<comment type="caution">
    <text evidence="2">The sequence shown here is derived from an EMBL/GenBank/DDBJ whole genome shotgun (WGS) entry which is preliminary data.</text>
</comment>
<proteinExistence type="predicted"/>
<protein>
    <submittedName>
        <fullName evidence="2">DUF2975 domain-containing protein</fullName>
    </submittedName>
</protein>
<reference evidence="2 3" key="1">
    <citation type="submission" date="2018-09" db="EMBL/GenBank/DDBJ databases">
        <title>Paenibacillus SK2017-BO5.</title>
        <authorList>
            <person name="Piskunova J.V."/>
            <person name="Dubiley S.A."/>
            <person name="Severinov K.V."/>
        </authorList>
    </citation>
    <scope>NUCLEOTIDE SEQUENCE [LARGE SCALE GENOMIC DNA]</scope>
    <source>
        <strain evidence="2 3">BO5</strain>
    </source>
</reference>
<dbReference type="RefSeq" id="WP_119795674.1">
    <property type="nucleotide sequence ID" value="NZ_QYZD01000026.1"/>
</dbReference>
<dbReference type="InterPro" id="IPR021354">
    <property type="entry name" value="DUF2975"/>
</dbReference>
<evidence type="ECO:0000313" key="2">
    <source>
        <dbReference type="EMBL" id="RJG21250.1"/>
    </source>
</evidence>
<dbReference type="EMBL" id="QYZD01000026">
    <property type="protein sequence ID" value="RJG21250.1"/>
    <property type="molecule type" value="Genomic_DNA"/>
</dbReference>
<feature type="transmembrane region" description="Helical" evidence="1">
    <location>
        <begin position="94"/>
        <end position="113"/>
    </location>
</feature>
<evidence type="ECO:0000313" key="3">
    <source>
        <dbReference type="Proteomes" id="UP000266177"/>
    </source>
</evidence>
<dbReference type="Pfam" id="PF11188">
    <property type="entry name" value="DUF2975"/>
    <property type="match status" value="1"/>
</dbReference>
<name>A0A3A3GEU7_PANTH</name>
<keyword evidence="1" id="KW-0472">Membrane</keyword>
<accession>A0A3A3GEU7</accession>
<keyword evidence="1" id="KW-0812">Transmembrane</keyword>
<organism evidence="2 3">
    <name type="scientific">Paenibacillus thiaminolyticus</name>
    <name type="common">Bacillus thiaminolyticus</name>
    <dbReference type="NCBI Taxonomy" id="49283"/>
    <lineage>
        <taxon>Bacteria</taxon>
        <taxon>Bacillati</taxon>
        <taxon>Bacillota</taxon>
        <taxon>Bacilli</taxon>
        <taxon>Bacillales</taxon>
        <taxon>Paenibacillaceae</taxon>
        <taxon>Paenibacillus</taxon>
    </lineage>
</organism>
<feature type="transmembrane region" description="Helical" evidence="1">
    <location>
        <begin position="119"/>
        <end position="140"/>
    </location>
</feature>
<keyword evidence="1" id="KW-1133">Transmembrane helix</keyword>
<evidence type="ECO:0000256" key="1">
    <source>
        <dbReference type="SAM" id="Phobius"/>
    </source>
</evidence>
<feature type="transmembrane region" description="Helical" evidence="1">
    <location>
        <begin position="47"/>
        <end position="68"/>
    </location>
</feature>
<dbReference type="OrthoDB" id="1100174at2"/>